<evidence type="ECO:0000256" key="2">
    <source>
        <dbReference type="ARBA" id="ARBA00022491"/>
    </source>
</evidence>
<gene>
    <name evidence="7" type="ORF">UFOPK2625_01340</name>
    <name evidence="8" type="ORF">UFOPK2809_01065</name>
</gene>
<evidence type="ECO:0000313" key="8">
    <source>
        <dbReference type="EMBL" id="CAB4754743.1"/>
    </source>
</evidence>
<evidence type="ECO:0000313" key="7">
    <source>
        <dbReference type="EMBL" id="CAB4717383.1"/>
    </source>
</evidence>
<dbReference type="PANTHER" id="PTHR33202:SF7">
    <property type="entry name" value="FERRIC UPTAKE REGULATION PROTEIN"/>
    <property type="match status" value="1"/>
</dbReference>
<proteinExistence type="inferred from homology"/>
<reference evidence="7" key="1">
    <citation type="submission" date="2020-05" db="EMBL/GenBank/DDBJ databases">
        <authorList>
            <person name="Chiriac C."/>
            <person name="Salcher M."/>
            <person name="Ghai R."/>
            <person name="Kavagutti S V."/>
        </authorList>
    </citation>
    <scope>NUCLEOTIDE SEQUENCE</scope>
</reference>
<dbReference type="InterPro" id="IPR036390">
    <property type="entry name" value="WH_DNA-bd_sf"/>
</dbReference>
<name>A0A6J6R5Y2_9ZZZZ</name>
<dbReference type="Gene3D" id="3.30.1490.190">
    <property type="match status" value="1"/>
</dbReference>
<accession>A0A6J6R5Y2</accession>
<dbReference type="GO" id="GO:0003700">
    <property type="term" value="F:DNA-binding transcription factor activity"/>
    <property type="evidence" value="ECO:0007669"/>
    <property type="project" value="InterPro"/>
</dbReference>
<dbReference type="EMBL" id="CAEZXZ010000250">
    <property type="protein sequence ID" value="CAB4717383.1"/>
    <property type="molecule type" value="Genomic_DNA"/>
</dbReference>
<dbReference type="GO" id="GO:0008270">
    <property type="term" value="F:zinc ion binding"/>
    <property type="evidence" value="ECO:0007669"/>
    <property type="project" value="TreeGrafter"/>
</dbReference>
<keyword evidence="6" id="KW-0804">Transcription</keyword>
<dbReference type="GO" id="GO:0000976">
    <property type="term" value="F:transcription cis-regulatory region binding"/>
    <property type="evidence" value="ECO:0007669"/>
    <property type="project" value="TreeGrafter"/>
</dbReference>
<dbReference type="InterPro" id="IPR002481">
    <property type="entry name" value="FUR"/>
</dbReference>
<dbReference type="InterPro" id="IPR036388">
    <property type="entry name" value="WH-like_DNA-bd_sf"/>
</dbReference>
<protein>
    <submittedName>
        <fullName evidence="7">Unannotated protein</fullName>
    </submittedName>
</protein>
<dbReference type="EMBL" id="CAEZZA010000152">
    <property type="protein sequence ID" value="CAB4754743.1"/>
    <property type="molecule type" value="Genomic_DNA"/>
</dbReference>
<evidence type="ECO:0000256" key="6">
    <source>
        <dbReference type="ARBA" id="ARBA00023163"/>
    </source>
</evidence>
<dbReference type="SUPFAM" id="SSF46785">
    <property type="entry name" value="Winged helix' DNA-binding domain"/>
    <property type="match status" value="1"/>
</dbReference>
<dbReference type="PANTHER" id="PTHR33202">
    <property type="entry name" value="ZINC UPTAKE REGULATION PROTEIN"/>
    <property type="match status" value="1"/>
</dbReference>
<evidence type="ECO:0000256" key="4">
    <source>
        <dbReference type="ARBA" id="ARBA00023015"/>
    </source>
</evidence>
<keyword evidence="3" id="KW-0862">Zinc</keyword>
<keyword evidence="4" id="KW-0805">Transcription regulation</keyword>
<sequence length="149" mass="16468">MASEDWDRRLHEHGFRITPQRQLVLEAVERLQHGTPETILVEVQRTATGVNLSTVYRTLEVLESVGLVTHAHIGHGAPTYHAVDEELHIHLVCDRCSAVASVPAAVASTFVERLRSEQGFTTDISHMAIHGHCAKCEGKSGEDLTDEEL</sequence>
<comment type="similarity">
    <text evidence="1">Belongs to the Fur family.</text>
</comment>
<dbReference type="Gene3D" id="1.10.10.10">
    <property type="entry name" value="Winged helix-like DNA-binding domain superfamily/Winged helix DNA-binding domain"/>
    <property type="match status" value="1"/>
</dbReference>
<evidence type="ECO:0000256" key="3">
    <source>
        <dbReference type="ARBA" id="ARBA00022833"/>
    </source>
</evidence>
<dbReference type="InterPro" id="IPR043135">
    <property type="entry name" value="Fur_C"/>
</dbReference>
<evidence type="ECO:0000256" key="5">
    <source>
        <dbReference type="ARBA" id="ARBA00023125"/>
    </source>
</evidence>
<dbReference type="AlphaFoldDB" id="A0A6J6R5Y2"/>
<dbReference type="GO" id="GO:0045892">
    <property type="term" value="P:negative regulation of DNA-templated transcription"/>
    <property type="evidence" value="ECO:0007669"/>
    <property type="project" value="TreeGrafter"/>
</dbReference>
<organism evidence="7">
    <name type="scientific">freshwater metagenome</name>
    <dbReference type="NCBI Taxonomy" id="449393"/>
    <lineage>
        <taxon>unclassified sequences</taxon>
        <taxon>metagenomes</taxon>
        <taxon>ecological metagenomes</taxon>
    </lineage>
</organism>
<dbReference type="Pfam" id="PF01475">
    <property type="entry name" value="FUR"/>
    <property type="match status" value="1"/>
</dbReference>
<keyword evidence="2" id="KW-0678">Repressor</keyword>
<keyword evidence="5" id="KW-0238">DNA-binding</keyword>
<dbReference type="GO" id="GO:1900376">
    <property type="term" value="P:regulation of secondary metabolite biosynthetic process"/>
    <property type="evidence" value="ECO:0007669"/>
    <property type="project" value="TreeGrafter"/>
</dbReference>
<evidence type="ECO:0000256" key="1">
    <source>
        <dbReference type="ARBA" id="ARBA00007957"/>
    </source>
</evidence>